<proteinExistence type="predicted"/>
<evidence type="ECO:0000313" key="1">
    <source>
        <dbReference type="EMBL" id="SET21202.1"/>
    </source>
</evidence>
<dbReference type="Proteomes" id="UP000198558">
    <property type="component" value="Unassembled WGS sequence"/>
</dbReference>
<name>A0A1I0CNX0_9FIRM</name>
<dbReference type="AlphaFoldDB" id="A0A1I0CNX0"/>
<reference evidence="2" key="1">
    <citation type="submission" date="2016-10" db="EMBL/GenBank/DDBJ databases">
        <authorList>
            <person name="Varghese N."/>
            <person name="Submissions S."/>
        </authorList>
    </citation>
    <scope>NUCLEOTIDE SEQUENCE [LARGE SCALE GENOMIC DNA]</scope>
    <source>
        <strain evidence="2">DSM 1551</strain>
    </source>
</reference>
<accession>A0A1I0CNX0</accession>
<dbReference type="RefSeq" id="WP_092352275.1">
    <property type="nucleotide sequence ID" value="NZ_FOIN01000003.1"/>
</dbReference>
<organism evidence="1 2">
    <name type="scientific">Thomasclavelia cocleata</name>
    <dbReference type="NCBI Taxonomy" id="69824"/>
    <lineage>
        <taxon>Bacteria</taxon>
        <taxon>Bacillati</taxon>
        <taxon>Bacillota</taxon>
        <taxon>Erysipelotrichia</taxon>
        <taxon>Erysipelotrichales</taxon>
        <taxon>Coprobacillaceae</taxon>
        <taxon>Thomasclavelia</taxon>
    </lineage>
</organism>
<dbReference type="EMBL" id="FOIN01000003">
    <property type="protein sequence ID" value="SET21202.1"/>
    <property type="molecule type" value="Genomic_DNA"/>
</dbReference>
<dbReference type="GeneID" id="78287598"/>
<gene>
    <name evidence="1" type="ORF">SAMN04489758_103144</name>
</gene>
<sequence>MERDKELTKEEIKQYIYGLLKDAWKNSYNASSCLNKLPKRNDEDYDREIVWFVMKFKRAIRVKSKIIYAFHTEELIEYYYHHQNHYDFNNI</sequence>
<keyword evidence="2" id="KW-1185">Reference proteome</keyword>
<protein>
    <submittedName>
        <fullName evidence="1">Uncharacterized protein</fullName>
    </submittedName>
</protein>
<evidence type="ECO:0000313" key="2">
    <source>
        <dbReference type="Proteomes" id="UP000198558"/>
    </source>
</evidence>